<dbReference type="Proteomes" id="UP000575241">
    <property type="component" value="Unassembled WGS sequence"/>
</dbReference>
<dbReference type="AlphaFoldDB" id="A0A7W7NPC1"/>
<name>A0A7W7NPC1_9SPHN</name>
<organism evidence="2 3">
    <name type="scientific">Sphingomonas kyeonggiensis</name>
    <dbReference type="NCBI Taxonomy" id="1268553"/>
    <lineage>
        <taxon>Bacteria</taxon>
        <taxon>Pseudomonadati</taxon>
        <taxon>Pseudomonadota</taxon>
        <taxon>Alphaproteobacteria</taxon>
        <taxon>Sphingomonadales</taxon>
        <taxon>Sphingomonadaceae</taxon>
        <taxon>Sphingomonas</taxon>
    </lineage>
</organism>
<evidence type="ECO:0008006" key="4">
    <source>
        <dbReference type="Google" id="ProtNLM"/>
    </source>
</evidence>
<proteinExistence type="predicted"/>
<evidence type="ECO:0000313" key="2">
    <source>
        <dbReference type="EMBL" id="MBB4836960.1"/>
    </source>
</evidence>
<dbReference type="EMBL" id="JACHLN010000001">
    <property type="protein sequence ID" value="MBB4836960.1"/>
    <property type="molecule type" value="Genomic_DNA"/>
</dbReference>
<keyword evidence="1" id="KW-0472">Membrane</keyword>
<dbReference type="RefSeq" id="WP_184160736.1">
    <property type="nucleotide sequence ID" value="NZ_JACHLN010000001.1"/>
</dbReference>
<protein>
    <recommendedName>
        <fullName evidence="4">Heme exporter protein D</fullName>
    </recommendedName>
</protein>
<evidence type="ECO:0000256" key="1">
    <source>
        <dbReference type="SAM" id="Phobius"/>
    </source>
</evidence>
<feature type="transmembrane region" description="Helical" evidence="1">
    <location>
        <begin position="6"/>
        <end position="28"/>
    </location>
</feature>
<accession>A0A7W7NPC1</accession>
<sequence>MELRLVAAYSLMLVMTLLVAGFIAYRIYHGHARSYRRRLRKEARIQAGRHRGEPHP</sequence>
<keyword evidence="3" id="KW-1185">Reference proteome</keyword>
<reference evidence="2 3" key="1">
    <citation type="submission" date="2020-08" db="EMBL/GenBank/DDBJ databases">
        <title>Functional genomics of gut bacteria from endangered species of beetles.</title>
        <authorList>
            <person name="Carlos-Shanley C."/>
        </authorList>
    </citation>
    <scope>NUCLEOTIDE SEQUENCE [LARGE SCALE GENOMIC DNA]</scope>
    <source>
        <strain evidence="2 3">S00224</strain>
    </source>
</reference>
<comment type="caution">
    <text evidence="2">The sequence shown here is derived from an EMBL/GenBank/DDBJ whole genome shotgun (WGS) entry which is preliminary data.</text>
</comment>
<gene>
    <name evidence="2" type="ORF">HNP52_000011</name>
</gene>
<evidence type="ECO:0000313" key="3">
    <source>
        <dbReference type="Proteomes" id="UP000575241"/>
    </source>
</evidence>
<keyword evidence="1" id="KW-0812">Transmembrane</keyword>
<keyword evidence="1" id="KW-1133">Transmembrane helix</keyword>